<dbReference type="SUPFAM" id="SSF55021">
    <property type="entry name" value="ACT-like"/>
    <property type="match status" value="1"/>
</dbReference>
<evidence type="ECO:0000256" key="4">
    <source>
        <dbReference type="ARBA" id="ARBA00022989"/>
    </source>
</evidence>
<dbReference type="InterPro" id="IPR049177">
    <property type="entry name" value="MgtC_SapB_SrpB_YhiD_N"/>
</dbReference>
<proteinExistence type="predicted"/>
<comment type="subcellular location">
    <subcellularLocation>
        <location evidence="1">Cell membrane</location>
        <topology evidence="1">Multi-pass membrane protein</topology>
    </subcellularLocation>
</comment>
<evidence type="ECO:0000259" key="7">
    <source>
        <dbReference type="Pfam" id="PF02308"/>
    </source>
</evidence>
<gene>
    <name evidence="8" type="primary">sapB_4</name>
    <name evidence="8" type="ORF">SDC9_31355</name>
</gene>
<accession>A0A644V2D9</accession>
<name>A0A644V2D9_9ZZZZ</name>
<evidence type="ECO:0000256" key="2">
    <source>
        <dbReference type="ARBA" id="ARBA00022475"/>
    </source>
</evidence>
<evidence type="ECO:0000313" key="8">
    <source>
        <dbReference type="EMBL" id="MPL85387.1"/>
    </source>
</evidence>
<dbReference type="PANTHER" id="PTHR33778:SF1">
    <property type="entry name" value="MAGNESIUM TRANSPORTER YHID-RELATED"/>
    <property type="match status" value="1"/>
</dbReference>
<feature type="transmembrane region" description="Helical" evidence="6">
    <location>
        <begin position="69"/>
        <end position="87"/>
    </location>
</feature>
<keyword evidence="2" id="KW-1003">Cell membrane</keyword>
<evidence type="ECO:0000256" key="5">
    <source>
        <dbReference type="ARBA" id="ARBA00023136"/>
    </source>
</evidence>
<evidence type="ECO:0000256" key="6">
    <source>
        <dbReference type="SAM" id="Phobius"/>
    </source>
</evidence>
<dbReference type="InterPro" id="IPR045865">
    <property type="entry name" value="ACT-like_dom_sf"/>
</dbReference>
<dbReference type="Pfam" id="PF02308">
    <property type="entry name" value="MgtC"/>
    <property type="match status" value="1"/>
</dbReference>
<evidence type="ECO:0000256" key="3">
    <source>
        <dbReference type="ARBA" id="ARBA00022692"/>
    </source>
</evidence>
<keyword evidence="5 6" id="KW-0472">Membrane</keyword>
<feature type="transmembrane region" description="Helical" evidence="6">
    <location>
        <begin position="99"/>
        <end position="131"/>
    </location>
</feature>
<dbReference type="PANTHER" id="PTHR33778">
    <property type="entry name" value="PROTEIN MGTC"/>
    <property type="match status" value="1"/>
</dbReference>
<protein>
    <submittedName>
        <fullName evidence="8">Protein SapB</fullName>
    </submittedName>
</protein>
<dbReference type="EMBL" id="VSSQ01000205">
    <property type="protein sequence ID" value="MPL85387.1"/>
    <property type="molecule type" value="Genomic_DNA"/>
</dbReference>
<dbReference type="PRINTS" id="PR01837">
    <property type="entry name" value="MGTCSAPBPROT"/>
</dbReference>
<dbReference type="AlphaFoldDB" id="A0A644V2D9"/>
<organism evidence="8">
    <name type="scientific">bioreactor metagenome</name>
    <dbReference type="NCBI Taxonomy" id="1076179"/>
    <lineage>
        <taxon>unclassified sequences</taxon>
        <taxon>metagenomes</taxon>
        <taxon>ecological metagenomes</taxon>
    </lineage>
</organism>
<reference evidence="8" key="1">
    <citation type="submission" date="2019-08" db="EMBL/GenBank/DDBJ databases">
        <authorList>
            <person name="Kucharzyk K."/>
            <person name="Murdoch R.W."/>
            <person name="Higgins S."/>
            <person name="Loffler F."/>
        </authorList>
    </citation>
    <scope>NUCLEOTIDE SEQUENCE</scope>
</reference>
<evidence type="ECO:0000256" key="1">
    <source>
        <dbReference type="ARBA" id="ARBA00004651"/>
    </source>
</evidence>
<feature type="domain" description="MgtC/SapB/SrpB/YhiD N-terminal" evidence="7">
    <location>
        <begin position="13"/>
        <end position="136"/>
    </location>
</feature>
<dbReference type="GO" id="GO:0005886">
    <property type="term" value="C:plasma membrane"/>
    <property type="evidence" value="ECO:0007669"/>
    <property type="project" value="UniProtKB-SubCell"/>
</dbReference>
<sequence>MLDAMDWQMIMRLFLAALLGGIVGMERGSGDRPAGLRTHVLVCTGSALIMLVSIYAFDPQTYTRDPGRIAAQVVSGIGFLGAGTILHEGLTVRGLTTAASLWMVAAIGLAIGSGMIMIGIISTGIMLITLVTFHGWEKRMPGASHNERRYIRIIAKNNQDTMMTILGYLGEHNVKVRTLNVKNNSIQGTIIIELYLKISKDFNINEIIAGINTLDDVISLENVV</sequence>
<keyword evidence="4 6" id="KW-1133">Transmembrane helix</keyword>
<feature type="transmembrane region" description="Helical" evidence="6">
    <location>
        <begin position="38"/>
        <end position="57"/>
    </location>
</feature>
<keyword evidence="3 6" id="KW-0812">Transmembrane</keyword>
<comment type="caution">
    <text evidence="8">The sequence shown here is derived from an EMBL/GenBank/DDBJ whole genome shotgun (WGS) entry which is preliminary data.</text>
</comment>
<dbReference type="InterPro" id="IPR003416">
    <property type="entry name" value="MgtC/SapB/SrpB/YhiD_fam"/>
</dbReference>